<gene>
    <name evidence="1" type="ORF">HannXRQ_Chr08g0215781</name>
</gene>
<dbReference type="Proteomes" id="UP000215914">
    <property type="component" value="Chromosome 8"/>
</dbReference>
<proteinExistence type="predicted"/>
<evidence type="ECO:0000313" key="2">
    <source>
        <dbReference type="Proteomes" id="UP000215914"/>
    </source>
</evidence>
<reference evidence="2" key="1">
    <citation type="journal article" date="2017" name="Nature">
        <title>The sunflower genome provides insights into oil metabolism, flowering and Asterid evolution.</title>
        <authorList>
            <person name="Badouin H."/>
            <person name="Gouzy J."/>
            <person name="Grassa C.J."/>
            <person name="Murat F."/>
            <person name="Staton S.E."/>
            <person name="Cottret L."/>
            <person name="Lelandais-Briere C."/>
            <person name="Owens G.L."/>
            <person name="Carrere S."/>
            <person name="Mayjonade B."/>
            <person name="Legrand L."/>
            <person name="Gill N."/>
            <person name="Kane N.C."/>
            <person name="Bowers J.E."/>
            <person name="Hubner S."/>
            <person name="Bellec A."/>
            <person name="Berard A."/>
            <person name="Berges H."/>
            <person name="Blanchet N."/>
            <person name="Boniface M.C."/>
            <person name="Brunel D."/>
            <person name="Catrice O."/>
            <person name="Chaidir N."/>
            <person name="Claudel C."/>
            <person name="Donnadieu C."/>
            <person name="Faraut T."/>
            <person name="Fievet G."/>
            <person name="Helmstetter N."/>
            <person name="King M."/>
            <person name="Knapp S.J."/>
            <person name="Lai Z."/>
            <person name="Le Paslier M.C."/>
            <person name="Lippi Y."/>
            <person name="Lorenzon L."/>
            <person name="Mandel J.R."/>
            <person name="Marage G."/>
            <person name="Marchand G."/>
            <person name="Marquand E."/>
            <person name="Bret-Mestries E."/>
            <person name="Morien E."/>
            <person name="Nambeesan S."/>
            <person name="Nguyen T."/>
            <person name="Pegot-Espagnet P."/>
            <person name="Pouilly N."/>
            <person name="Raftis F."/>
            <person name="Sallet E."/>
            <person name="Schiex T."/>
            <person name="Thomas J."/>
            <person name="Vandecasteele C."/>
            <person name="Vares D."/>
            <person name="Vear F."/>
            <person name="Vautrin S."/>
            <person name="Crespi M."/>
            <person name="Mangin B."/>
            <person name="Burke J.M."/>
            <person name="Salse J."/>
            <person name="Munos S."/>
            <person name="Vincourt P."/>
            <person name="Rieseberg L.H."/>
            <person name="Langlade N.B."/>
        </authorList>
    </citation>
    <scope>NUCLEOTIDE SEQUENCE [LARGE SCALE GENOMIC DNA]</scope>
    <source>
        <strain evidence="2">cv. SF193</strain>
    </source>
</reference>
<keyword evidence="2" id="KW-1185">Reference proteome</keyword>
<evidence type="ECO:0000313" key="1">
    <source>
        <dbReference type="EMBL" id="OTG17764.1"/>
    </source>
</evidence>
<dbReference type="AlphaFoldDB" id="A0A251U3N9"/>
<name>A0A251U3N9_HELAN</name>
<accession>A0A251U3N9</accession>
<dbReference type="InParanoid" id="A0A251U3N9"/>
<protein>
    <submittedName>
        <fullName evidence="1">Uncharacterized protein</fullName>
    </submittedName>
</protein>
<dbReference type="EMBL" id="CM007897">
    <property type="protein sequence ID" value="OTG17764.1"/>
    <property type="molecule type" value="Genomic_DNA"/>
</dbReference>
<sequence>MAHQVFDEILHVKIMHKLGVEAMGVGALKFTRHHRMQQRNLHFDSLFTVRQGVYES</sequence>
<organism evidence="1 2">
    <name type="scientific">Helianthus annuus</name>
    <name type="common">Common sunflower</name>
    <dbReference type="NCBI Taxonomy" id="4232"/>
    <lineage>
        <taxon>Eukaryota</taxon>
        <taxon>Viridiplantae</taxon>
        <taxon>Streptophyta</taxon>
        <taxon>Embryophyta</taxon>
        <taxon>Tracheophyta</taxon>
        <taxon>Spermatophyta</taxon>
        <taxon>Magnoliopsida</taxon>
        <taxon>eudicotyledons</taxon>
        <taxon>Gunneridae</taxon>
        <taxon>Pentapetalae</taxon>
        <taxon>asterids</taxon>
        <taxon>campanulids</taxon>
        <taxon>Asterales</taxon>
        <taxon>Asteraceae</taxon>
        <taxon>Asteroideae</taxon>
        <taxon>Heliantheae alliance</taxon>
        <taxon>Heliantheae</taxon>
        <taxon>Helianthus</taxon>
    </lineage>
</organism>